<dbReference type="RefSeq" id="WP_175353286.1">
    <property type="nucleotide sequence ID" value="NZ_JABWDD010000008.1"/>
</dbReference>
<feature type="signal peptide" evidence="1">
    <location>
        <begin position="1"/>
        <end position="23"/>
    </location>
</feature>
<dbReference type="InterPro" id="IPR000421">
    <property type="entry name" value="FA58C"/>
</dbReference>
<dbReference type="PROSITE" id="PS50022">
    <property type="entry name" value="FA58C_3"/>
    <property type="match status" value="1"/>
</dbReference>
<dbReference type="InterPro" id="IPR008964">
    <property type="entry name" value="Invasin/intimin_cell_adhesion"/>
</dbReference>
<dbReference type="Proteomes" id="UP001215078">
    <property type="component" value="Unassembled WGS sequence"/>
</dbReference>
<evidence type="ECO:0000256" key="1">
    <source>
        <dbReference type="SAM" id="SignalP"/>
    </source>
</evidence>
<dbReference type="Gene3D" id="2.60.40.1080">
    <property type="match status" value="1"/>
</dbReference>
<dbReference type="SUPFAM" id="SSF49373">
    <property type="entry name" value="Invasin/intimin cell-adhesion fragments"/>
    <property type="match status" value="1"/>
</dbReference>
<gene>
    <name evidence="3" type="ORF">PQ628_22845</name>
</gene>
<dbReference type="InterPro" id="IPR008979">
    <property type="entry name" value="Galactose-bd-like_sf"/>
</dbReference>
<evidence type="ECO:0000313" key="4">
    <source>
        <dbReference type="Proteomes" id="UP001215078"/>
    </source>
</evidence>
<organism evidence="3 4">
    <name type="scientific">Bacteroides ovatus</name>
    <dbReference type="NCBI Taxonomy" id="28116"/>
    <lineage>
        <taxon>Bacteria</taxon>
        <taxon>Pseudomonadati</taxon>
        <taxon>Bacteroidota</taxon>
        <taxon>Bacteroidia</taxon>
        <taxon>Bacteroidales</taxon>
        <taxon>Bacteroidaceae</taxon>
        <taxon>Bacteroides</taxon>
    </lineage>
</organism>
<dbReference type="Gene3D" id="2.60.120.260">
    <property type="entry name" value="Galactose-binding domain-like"/>
    <property type="match status" value="1"/>
</dbReference>
<dbReference type="PROSITE" id="PS51257">
    <property type="entry name" value="PROKAR_LIPOPROTEIN"/>
    <property type="match status" value="1"/>
</dbReference>
<dbReference type="Pfam" id="PF00754">
    <property type="entry name" value="F5_F8_type_C"/>
    <property type="match status" value="1"/>
</dbReference>
<keyword evidence="1" id="KW-0732">Signal</keyword>
<dbReference type="AlphaFoldDB" id="A0AAW6IRZ6"/>
<comment type="caution">
    <text evidence="3">The sequence shown here is derived from an EMBL/GenBank/DDBJ whole genome shotgun (WGS) entry which is preliminary data.</text>
</comment>
<reference evidence="3" key="1">
    <citation type="submission" date="2022-10" db="EMBL/GenBank/DDBJ databases">
        <title>Human gut microbiome strain richness.</title>
        <authorList>
            <person name="Chen-Liaw A."/>
        </authorList>
    </citation>
    <scope>NUCLEOTIDE SEQUENCE</scope>
    <source>
        <strain evidence="3">RTP21484st1_H8_RTP21484_190118</strain>
    </source>
</reference>
<protein>
    <submittedName>
        <fullName evidence="3">Discoidin domain-containing protein</fullName>
    </submittedName>
</protein>
<evidence type="ECO:0000259" key="2">
    <source>
        <dbReference type="PROSITE" id="PS50022"/>
    </source>
</evidence>
<sequence length="446" mass="49187">MRMNIYYSLLLMILLSVASIGCSDNNVEWESDEVPSDKITLDIQGTLDLLHNESAVVKIITGNGSYQVDSQDKDIAEAEVVGTNEIKISAVSTNEQDQYTTIYVIDEKKQTAEIRVCVAKLKELQLDIPDDCEIYTDVEEDIQVVTGNGGYTFGLSGDQGVVELGVYTDDTHTFSIKALKTGTAKLTVTDKRNKSKEITIRVKKADIRITEFSVPVSVGLTLNSQYNLGGNAVIKPENASYKKLSYTLLGSSVSVDENGLLTAVKPGQTTVRVKTLDGSNKTAECVVTVVEPGTMLKPLGWTVDYSSMGVWEGNPDPGNIIDNNTSTWWEPGYDTSFVDEWIRIDMKYVQQVGKISIARRTSGNEINVNLKKVKVEGSVDGYNYFDLGEVEWGEFGNSASDLEKELWRNLVLTNPAEVRFVKITVTELFSNNPCIACVNLYAPETN</sequence>
<dbReference type="SUPFAM" id="SSF49785">
    <property type="entry name" value="Galactose-binding domain-like"/>
    <property type="match status" value="1"/>
</dbReference>
<feature type="chain" id="PRO_5043778674" evidence="1">
    <location>
        <begin position="24"/>
        <end position="446"/>
    </location>
</feature>
<feature type="domain" description="F5/8 type C" evidence="2">
    <location>
        <begin position="285"/>
        <end position="443"/>
    </location>
</feature>
<accession>A0AAW6IRZ6</accession>
<name>A0AAW6IRZ6_BACOV</name>
<dbReference type="EMBL" id="JAQQPO010000036">
    <property type="protein sequence ID" value="MDC7961039.1"/>
    <property type="molecule type" value="Genomic_DNA"/>
</dbReference>
<evidence type="ECO:0000313" key="3">
    <source>
        <dbReference type="EMBL" id="MDC7961039.1"/>
    </source>
</evidence>
<proteinExistence type="predicted"/>